<name>A0AAV0GTI7_9ROSI</name>
<protein>
    <submittedName>
        <fullName evidence="2">Uncharacterized protein</fullName>
    </submittedName>
</protein>
<comment type="caution">
    <text evidence="2">The sequence shown here is derived from an EMBL/GenBank/DDBJ whole genome shotgun (WGS) entry which is preliminary data.</text>
</comment>
<dbReference type="EMBL" id="CAMGYJ010000002">
    <property type="protein sequence ID" value="CAI0375753.1"/>
    <property type="molecule type" value="Genomic_DNA"/>
</dbReference>
<sequence length="94" mass="9994">MGRELGSGSTPPPPALASSHAPTSSPSLLATPSFWPMDQLGRSPPDGGTGEFRWHKKLWTTCPDPPTPLTPKSRSSPTAISAFRILSLSPEDTR</sequence>
<gene>
    <name evidence="2" type="ORF">LITE_LOCUS725</name>
</gene>
<dbReference type="Proteomes" id="UP001154282">
    <property type="component" value="Unassembled WGS sequence"/>
</dbReference>
<evidence type="ECO:0000256" key="1">
    <source>
        <dbReference type="SAM" id="MobiDB-lite"/>
    </source>
</evidence>
<evidence type="ECO:0000313" key="2">
    <source>
        <dbReference type="EMBL" id="CAI0375753.1"/>
    </source>
</evidence>
<reference evidence="2" key="1">
    <citation type="submission" date="2022-08" db="EMBL/GenBank/DDBJ databases">
        <authorList>
            <person name="Gutierrez-Valencia J."/>
        </authorList>
    </citation>
    <scope>NUCLEOTIDE SEQUENCE</scope>
</reference>
<dbReference type="AlphaFoldDB" id="A0AAV0GTI7"/>
<keyword evidence="3" id="KW-1185">Reference proteome</keyword>
<organism evidence="2 3">
    <name type="scientific">Linum tenue</name>
    <dbReference type="NCBI Taxonomy" id="586396"/>
    <lineage>
        <taxon>Eukaryota</taxon>
        <taxon>Viridiplantae</taxon>
        <taxon>Streptophyta</taxon>
        <taxon>Embryophyta</taxon>
        <taxon>Tracheophyta</taxon>
        <taxon>Spermatophyta</taxon>
        <taxon>Magnoliopsida</taxon>
        <taxon>eudicotyledons</taxon>
        <taxon>Gunneridae</taxon>
        <taxon>Pentapetalae</taxon>
        <taxon>rosids</taxon>
        <taxon>fabids</taxon>
        <taxon>Malpighiales</taxon>
        <taxon>Linaceae</taxon>
        <taxon>Linum</taxon>
    </lineage>
</organism>
<feature type="region of interest" description="Disordered" evidence="1">
    <location>
        <begin position="1"/>
        <end position="94"/>
    </location>
</feature>
<evidence type="ECO:0000313" key="3">
    <source>
        <dbReference type="Proteomes" id="UP001154282"/>
    </source>
</evidence>
<feature type="compositionally biased region" description="Low complexity" evidence="1">
    <location>
        <begin position="16"/>
        <end position="33"/>
    </location>
</feature>
<proteinExistence type="predicted"/>
<accession>A0AAV0GTI7</accession>